<gene>
    <name evidence="1" type="ORF">SAMN03080618_02539</name>
</gene>
<dbReference type="STRING" id="1121003.SAMN03080618_02539"/>
<protein>
    <submittedName>
        <fullName evidence="1">Uncharacterized protein</fullName>
    </submittedName>
</protein>
<dbReference type="Proteomes" id="UP000242763">
    <property type="component" value="Unassembled WGS sequence"/>
</dbReference>
<organism evidence="1 2">
    <name type="scientific">Aquamicrobium aerolatum DSM 21857</name>
    <dbReference type="NCBI Taxonomy" id="1121003"/>
    <lineage>
        <taxon>Bacteria</taxon>
        <taxon>Pseudomonadati</taxon>
        <taxon>Pseudomonadota</taxon>
        <taxon>Alphaproteobacteria</taxon>
        <taxon>Hyphomicrobiales</taxon>
        <taxon>Phyllobacteriaceae</taxon>
        <taxon>Aerobium</taxon>
    </lineage>
</organism>
<dbReference type="AlphaFoldDB" id="A0A1I3Q649"/>
<evidence type="ECO:0000313" key="1">
    <source>
        <dbReference type="EMBL" id="SFJ29062.1"/>
    </source>
</evidence>
<reference evidence="2" key="1">
    <citation type="submission" date="2016-10" db="EMBL/GenBank/DDBJ databases">
        <authorList>
            <person name="Varghese N."/>
            <person name="Submissions S."/>
        </authorList>
    </citation>
    <scope>NUCLEOTIDE SEQUENCE [LARGE SCALE GENOMIC DNA]</scope>
    <source>
        <strain evidence="2">DSM 21857</strain>
    </source>
</reference>
<dbReference type="EMBL" id="FORF01000014">
    <property type="protein sequence ID" value="SFJ29062.1"/>
    <property type="molecule type" value="Genomic_DNA"/>
</dbReference>
<name>A0A1I3Q649_9HYPH</name>
<evidence type="ECO:0000313" key="2">
    <source>
        <dbReference type="Proteomes" id="UP000242763"/>
    </source>
</evidence>
<keyword evidence="2" id="KW-1185">Reference proteome</keyword>
<accession>A0A1I3Q649</accession>
<proteinExistence type="predicted"/>
<sequence length="46" mass="5201">MLLNLQTAIEHLDKLTSREVADLLKETEIVLRDLLARDVPKSGQVD</sequence>